<dbReference type="Gene3D" id="1.20.890.10">
    <property type="entry name" value="cAMP-dependent protein kinase regulatory subunit, dimerization-anchoring domain"/>
    <property type="match status" value="1"/>
</dbReference>
<evidence type="ECO:0000256" key="3">
    <source>
        <dbReference type="ARBA" id="ARBA00022777"/>
    </source>
</evidence>
<dbReference type="InterPro" id="IPR007858">
    <property type="entry name" value="Dpy-30_motif"/>
</dbReference>
<evidence type="ECO:0008006" key="7">
    <source>
        <dbReference type="Google" id="ProtNLM"/>
    </source>
</evidence>
<dbReference type="PANTHER" id="PTHR23359">
    <property type="entry name" value="NUCLEOTIDE KINASE"/>
    <property type="match status" value="1"/>
</dbReference>
<dbReference type="GO" id="GO:0005524">
    <property type="term" value="F:ATP binding"/>
    <property type="evidence" value="ECO:0007669"/>
    <property type="project" value="InterPro"/>
</dbReference>
<keyword evidence="2" id="KW-0547">Nucleotide-binding</keyword>
<dbReference type="EMBL" id="CAVLGL010000159">
    <property type="protein sequence ID" value="CAK1604142.1"/>
    <property type="molecule type" value="Genomic_DNA"/>
</dbReference>
<gene>
    <name evidence="5" type="ORF">PARMNEM_LOCUS22413</name>
</gene>
<dbReference type="GO" id="GO:0019205">
    <property type="term" value="F:nucleobase-containing compound kinase activity"/>
    <property type="evidence" value="ECO:0007669"/>
    <property type="project" value="InterPro"/>
</dbReference>
<dbReference type="AlphaFoldDB" id="A0AAV1MCE4"/>
<dbReference type="Pfam" id="PF05186">
    <property type="entry name" value="Dpy-30"/>
    <property type="match status" value="1"/>
</dbReference>
<keyword evidence="6" id="KW-1185">Reference proteome</keyword>
<dbReference type="GO" id="GO:0006139">
    <property type="term" value="P:nucleobase-containing compound metabolic process"/>
    <property type="evidence" value="ECO:0007669"/>
    <property type="project" value="InterPro"/>
</dbReference>
<dbReference type="Gene3D" id="3.40.50.300">
    <property type="entry name" value="P-loop containing nucleotide triphosphate hydrolases"/>
    <property type="match status" value="1"/>
</dbReference>
<keyword evidence="3" id="KW-0418">Kinase</keyword>
<keyword evidence="4" id="KW-0175">Coiled coil</keyword>
<reference evidence="5 6" key="1">
    <citation type="submission" date="2023-11" db="EMBL/GenBank/DDBJ databases">
        <authorList>
            <person name="Hedman E."/>
            <person name="Englund M."/>
            <person name="Stromberg M."/>
            <person name="Nyberg Akerstrom W."/>
            <person name="Nylinder S."/>
            <person name="Jareborg N."/>
            <person name="Kallberg Y."/>
            <person name="Kronander E."/>
        </authorList>
    </citation>
    <scope>NUCLEOTIDE SEQUENCE [LARGE SCALE GENOMIC DNA]</scope>
</reference>
<dbReference type="SUPFAM" id="SSF51735">
    <property type="entry name" value="NAD(P)-binding Rossmann-fold domains"/>
    <property type="match status" value="1"/>
</dbReference>
<dbReference type="InterPro" id="IPR027417">
    <property type="entry name" value="P-loop_NTPase"/>
</dbReference>
<evidence type="ECO:0000313" key="5">
    <source>
        <dbReference type="EMBL" id="CAK1604142.1"/>
    </source>
</evidence>
<accession>A0AAV1MCE4</accession>
<evidence type="ECO:0000256" key="2">
    <source>
        <dbReference type="ARBA" id="ARBA00022741"/>
    </source>
</evidence>
<dbReference type="InterPro" id="IPR036291">
    <property type="entry name" value="NAD(P)-bd_dom_sf"/>
</dbReference>
<dbReference type="SUPFAM" id="SSF52540">
    <property type="entry name" value="P-loop containing nucleoside triphosphate hydrolases"/>
    <property type="match status" value="1"/>
</dbReference>
<evidence type="ECO:0000256" key="4">
    <source>
        <dbReference type="SAM" id="Coils"/>
    </source>
</evidence>
<evidence type="ECO:0000313" key="6">
    <source>
        <dbReference type="Proteomes" id="UP001314205"/>
    </source>
</evidence>
<dbReference type="Proteomes" id="UP001314205">
    <property type="component" value="Unassembled WGS sequence"/>
</dbReference>
<sequence>MSHVNKYLNENATFDNAFSYKRYFINDINSYHGEHILKKVFKILQKPAPSTVTSSLSVLGEQKDTIESPKSNDTFEIIGTVSDPKIKSLDNVTKIVPLAECLPQILTCGTVILDINYSKEGVQLASDYLKLLKDLLENEKSVENHQSSASDDGNVEEFNKRYLILISTVMTWALTKPLDPETPDMPFIETDFRKRKPHPNYKQHYFIENEVIGIAKKYKSRIGAVVVASGMTYGGREDPLFYWFQKAWECEPFLPILGRGGNVIPLINVLDLAEIICNLIKNFPRKLYILAVEQNITKQREIIKPLGRLVGSGMFKCIPPEDAFLIPEIDQRTYDFMTVNLNMEPTFIVDKMGLQWTSELTFAENVPILMKQFKKERGLKSFKVLIYGPLLVGKTTLSKLICEAYGLVYISPDTIAEDILKDLERRVNHWKEGETAALHIPNLEDDNVIEDEDDEEDDENEKETARITLGLLRSGHPLNEDEIIRFLRQKLLSHEAQNRGWVLDGFPTNLAECTALFEKGNEQDTEDSEINDSDFEEDADLYSNVLKKMLPDIVVSLEATDEFICEKAMNQPASDARFGENIVLKRLREFRVADAPDVTPLNFFDELGIHPLVVQVNNHNDYSMKGPYADVSLRMGRPCRYGKLLELIEMAEKREKTEKELLSAKQEKALQELKRKMKDEQEEKMEYWSELYGLMREEEEAALAAAGEPMRNYLVQYIFPTLTAGLLEVAKLRPDDPIDFLAEYLFKLNPTGKMLEPGYNLKAEKILGKIKILDDALKDLDIKIDPLMPPEFDIDANEASTSKRNINSMSAF</sequence>
<feature type="coiled-coil region" evidence="4">
    <location>
        <begin position="647"/>
        <end position="690"/>
    </location>
</feature>
<keyword evidence="1" id="KW-0808">Transferase</keyword>
<name>A0AAV1MCE4_9NEOP</name>
<dbReference type="CDD" id="cd22967">
    <property type="entry name" value="DD_AK7"/>
    <property type="match status" value="1"/>
</dbReference>
<protein>
    <recommendedName>
        <fullName evidence="7">Adenylate kinase 7</fullName>
    </recommendedName>
</protein>
<dbReference type="Gene3D" id="3.40.50.720">
    <property type="entry name" value="NAD(P)-binding Rossmann-like Domain"/>
    <property type="match status" value="1"/>
</dbReference>
<evidence type="ECO:0000256" key="1">
    <source>
        <dbReference type="ARBA" id="ARBA00022679"/>
    </source>
</evidence>
<dbReference type="InterPro" id="IPR000850">
    <property type="entry name" value="Adenylat/UMP-CMP_kin"/>
</dbReference>
<proteinExistence type="predicted"/>
<organism evidence="5 6">
    <name type="scientific">Parnassius mnemosyne</name>
    <name type="common">clouded apollo</name>
    <dbReference type="NCBI Taxonomy" id="213953"/>
    <lineage>
        <taxon>Eukaryota</taxon>
        <taxon>Metazoa</taxon>
        <taxon>Ecdysozoa</taxon>
        <taxon>Arthropoda</taxon>
        <taxon>Hexapoda</taxon>
        <taxon>Insecta</taxon>
        <taxon>Pterygota</taxon>
        <taxon>Neoptera</taxon>
        <taxon>Endopterygota</taxon>
        <taxon>Lepidoptera</taxon>
        <taxon>Glossata</taxon>
        <taxon>Ditrysia</taxon>
        <taxon>Papilionoidea</taxon>
        <taxon>Papilionidae</taxon>
        <taxon>Parnassiinae</taxon>
        <taxon>Parnassini</taxon>
        <taxon>Parnassius</taxon>
        <taxon>Driopa</taxon>
    </lineage>
</organism>
<dbReference type="InterPro" id="IPR047499">
    <property type="entry name" value="DD_AK7"/>
</dbReference>
<comment type="caution">
    <text evidence="5">The sequence shown here is derived from an EMBL/GenBank/DDBJ whole genome shotgun (WGS) entry which is preliminary data.</text>
</comment>